<dbReference type="PANTHER" id="PTHR23155">
    <property type="entry name" value="DISEASE RESISTANCE PROTEIN RP"/>
    <property type="match status" value="1"/>
</dbReference>
<dbReference type="PRINTS" id="PR00364">
    <property type="entry name" value="DISEASERSIST"/>
</dbReference>
<proteinExistence type="predicted"/>
<protein>
    <submittedName>
        <fullName evidence="7">Uncharacterized protein</fullName>
    </submittedName>
</protein>
<dbReference type="OrthoDB" id="648651at2759"/>
<dbReference type="Gene3D" id="1.10.10.10">
    <property type="entry name" value="Winged helix-like DNA-binding domain superfamily/Winged helix DNA-binding domain"/>
    <property type="match status" value="1"/>
</dbReference>
<feature type="non-terminal residue" evidence="7">
    <location>
        <position position="1"/>
    </location>
</feature>
<dbReference type="InterPro" id="IPR058922">
    <property type="entry name" value="WHD_DRP"/>
</dbReference>
<dbReference type="PANTHER" id="PTHR23155:SF983">
    <property type="entry name" value="NB-ARC DOMAIN CONTAINING PROTEIN, EXPRESSED"/>
    <property type="match status" value="1"/>
</dbReference>
<dbReference type="Gene3D" id="3.40.50.300">
    <property type="entry name" value="P-loop containing nucleotide triphosphate hydrolases"/>
    <property type="match status" value="1"/>
</dbReference>
<evidence type="ECO:0000256" key="3">
    <source>
        <dbReference type="SAM" id="MobiDB-lite"/>
    </source>
</evidence>
<evidence type="ECO:0000313" key="7">
    <source>
        <dbReference type="EMBL" id="TVU17699.1"/>
    </source>
</evidence>
<dbReference type="InterPro" id="IPR044974">
    <property type="entry name" value="Disease_R_plants"/>
</dbReference>
<dbReference type="InterPro" id="IPR002182">
    <property type="entry name" value="NB-ARC"/>
</dbReference>
<feature type="domain" description="NB-ARC" evidence="4">
    <location>
        <begin position="201"/>
        <end position="250"/>
    </location>
</feature>
<evidence type="ECO:0000256" key="2">
    <source>
        <dbReference type="ARBA" id="ARBA00022821"/>
    </source>
</evidence>
<feature type="domain" description="Disease resistance protein winged helix" evidence="5">
    <location>
        <begin position="416"/>
        <end position="487"/>
    </location>
</feature>
<dbReference type="InterPro" id="IPR055414">
    <property type="entry name" value="LRR_R13L4/SHOC2-like"/>
</dbReference>
<evidence type="ECO:0000313" key="8">
    <source>
        <dbReference type="Proteomes" id="UP000324897"/>
    </source>
</evidence>
<dbReference type="SUPFAM" id="SSF52058">
    <property type="entry name" value="L domain-like"/>
    <property type="match status" value="1"/>
</dbReference>
<dbReference type="InterPro" id="IPR027417">
    <property type="entry name" value="P-loop_NTPase"/>
</dbReference>
<name>A0A5J9U1V2_9POAL</name>
<gene>
    <name evidence="7" type="ORF">EJB05_33750</name>
</gene>
<dbReference type="Pfam" id="PF23559">
    <property type="entry name" value="WHD_DRP"/>
    <property type="match status" value="1"/>
</dbReference>
<feature type="compositionally biased region" description="Basic and acidic residues" evidence="3">
    <location>
        <begin position="165"/>
        <end position="174"/>
    </location>
</feature>
<evidence type="ECO:0000259" key="6">
    <source>
        <dbReference type="Pfam" id="PF23598"/>
    </source>
</evidence>
<accession>A0A5J9U1V2</accession>
<feature type="region of interest" description="Disordered" evidence="3">
    <location>
        <begin position="136"/>
        <end position="174"/>
    </location>
</feature>
<dbReference type="EMBL" id="RWGY01000029">
    <property type="protein sequence ID" value="TVU17699.1"/>
    <property type="molecule type" value="Genomic_DNA"/>
</dbReference>
<evidence type="ECO:0000256" key="1">
    <source>
        <dbReference type="ARBA" id="ARBA00022737"/>
    </source>
</evidence>
<evidence type="ECO:0000259" key="4">
    <source>
        <dbReference type="Pfam" id="PF00931"/>
    </source>
</evidence>
<comment type="caution">
    <text evidence="7">The sequence shown here is derived from an EMBL/GenBank/DDBJ whole genome shotgun (WGS) entry which is preliminary data.</text>
</comment>
<dbReference type="Pfam" id="PF00931">
    <property type="entry name" value="NB-ARC"/>
    <property type="match status" value="1"/>
</dbReference>
<keyword evidence="2" id="KW-0611">Plant defense</keyword>
<dbReference type="Gene3D" id="3.80.10.10">
    <property type="entry name" value="Ribonuclease Inhibitor"/>
    <property type="match status" value="1"/>
</dbReference>
<keyword evidence="1" id="KW-0677">Repeat</keyword>
<reference evidence="7 8" key="1">
    <citation type="journal article" date="2019" name="Sci. Rep.">
        <title>A high-quality genome of Eragrostis curvula grass provides insights into Poaceae evolution and supports new strategies to enhance forage quality.</title>
        <authorList>
            <person name="Carballo J."/>
            <person name="Santos B.A.C.M."/>
            <person name="Zappacosta D."/>
            <person name="Garbus I."/>
            <person name="Selva J.P."/>
            <person name="Gallo C.A."/>
            <person name="Diaz A."/>
            <person name="Albertini E."/>
            <person name="Caccamo M."/>
            <person name="Echenique V."/>
        </authorList>
    </citation>
    <scope>NUCLEOTIDE SEQUENCE [LARGE SCALE GENOMIC DNA]</scope>
    <source>
        <strain evidence="8">cv. Victoria</strain>
        <tissue evidence="7">Leaf</tissue>
    </source>
</reference>
<sequence>MVPPLEQAAAAAFLNNVMGKLFEALGLVETSKMLRDLKPQSESLLQDLRMLAAAVDDELTGSRGARRTAVARAYSAEMRALTHDVEDCIERFVHRVTGGGGLERASRLRRAAHAVTTLRSCHRFATEIKRLKKRVEEARSRVLKPPTEGGGGGQPSGSRSAAVRRAADHAARRPVGVEKPMEELLALLGVEQGEGQPQPQGQPRVIAIVGFGGVGKTTLARAVYDAPAVADAFPNYIVVFFLKNTQTTCLFYATAGYLFVIDDVDDIEEEQWDTITSAFEGNNEGSRILVTTTFQPTANRRSNDNSCVYKMRTLGMRDSMTIALRGRCAAELVQGSETLLNKCDGLPLALVSVARQLNSEDEPTGKFCQHLSSNLGSYLEREDGEPNFARLRDVIMDNYTSLSDLTVRTCLLYLGIFPTDRALRKNVIIRRWLAEGYARSEDITLTEQSVANGNLKTFIDRNIIQPVDKRNNAEVKTCKTHGIVHEFLRHRSMCEKFIRCSRTSRDKIVRHLFVDSSSDTNSTMTLNIDLSRVRSLTVRGSAGSAIADFGSYKLIRVLDLEDCSDMNDSHLTKICKLWNLRYLSLGPNITKLPKKIAQLKLLETLVVSKTVVTVLPVEVISLPCLVNLIGKFKLPDQERVLSELGRLPKTEELVELCRKSKLETLAGFIAQGNQRKGFLQLMIHMKNLKKVKIWCESTGVTGGINDLNKDMVKAIRQYTRAPMGVGGVRSLSIDFQGLPHGSMHAFLDLNHHRTPLQETYYLSSLKLHGDLSTSPEFVANVSGLIELRLSSTTIGQDLISALNAMPFLLYLTLIADQIEGFIIKVGTLQSLRRLRFIVEHQNLVLPEIEEGALPELVSLQLPCKHIAGPSGIEIKYLKKLMEIELHPEVSEPSRQEWEAAARNHPNRPNVLPLVSVNYLVSDEPAKNPVTSSEEPGREELVIQGEQAETPGPSPVQHIPLSTCNNSTFSCKMDDPAPHEPMDSPVCSEEAAIETSICDREQLLIKGPVGDSPVQMRQEDSCVQSRTTDVLCSTSDDSGLRGERADMIVSEAFPVALEESTYKNGIQGWLVEEPLKCSRFLYDQQGDYTSTELGPDGSCHTLNRLLNTSSGRHQIRANGKVNDDLQ</sequence>
<dbReference type="Gene3D" id="1.20.5.4130">
    <property type="match status" value="1"/>
</dbReference>
<dbReference type="AlphaFoldDB" id="A0A5J9U1V2"/>
<dbReference type="GO" id="GO:0043531">
    <property type="term" value="F:ADP binding"/>
    <property type="evidence" value="ECO:0007669"/>
    <property type="project" value="InterPro"/>
</dbReference>
<keyword evidence="8" id="KW-1185">Reference proteome</keyword>
<dbReference type="Proteomes" id="UP000324897">
    <property type="component" value="Chromosome 7"/>
</dbReference>
<evidence type="ECO:0000259" key="5">
    <source>
        <dbReference type="Pfam" id="PF23559"/>
    </source>
</evidence>
<dbReference type="GO" id="GO:0098542">
    <property type="term" value="P:defense response to other organism"/>
    <property type="evidence" value="ECO:0007669"/>
    <property type="project" value="TreeGrafter"/>
</dbReference>
<dbReference type="SUPFAM" id="SSF52540">
    <property type="entry name" value="P-loop containing nucleoside triphosphate hydrolases"/>
    <property type="match status" value="1"/>
</dbReference>
<dbReference type="InterPro" id="IPR032675">
    <property type="entry name" value="LRR_dom_sf"/>
</dbReference>
<dbReference type="InterPro" id="IPR036388">
    <property type="entry name" value="WH-like_DNA-bd_sf"/>
</dbReference>
<dbReference type="Pfam" id="PF23598">
    <property type="entry name" value="LRR_14"/>
    <property type="match status" value="1"/>
</dbReference>
<dbReference type="Gramene" id="TVU17699">
    <property type="protein sequence ID" value="TVU17699"/>
    <property type="gene ID" value="EJB05_33750"/>
</dbReference>
<feature type="domain" description="Disease resistance R13L4/SHOC-2-like LRR" evidence="6">
    <location>
        <begin position="533"/>
        <end position="909"/>
    </location>
</feature>
<organism evidence="7 8">
    <name type="scientific">Eragrostis curvula</name>
    <name type="common">weeping love grass</name>
    <dbReference type="NCBI Taxonomy" id="38414"/>
    <lineage>
        <taxon>Eukaryota</taxon>
        <taxon>Viridiplantae</taxon>
        <taxon>Streptophyta</taxon>
        <taxon>Embryophyta</taxon>
        <taxon>Tracheophyta</taxon>
        <taxon>Spermatophyta</taxon>
        <taxon>Magnoliopsida</taxon>
        <taxon>Liliopsida</taxon>
        <taxon>Poales</taxon>
        <taxon>Poaceae</taxon>
        <taxon>PACMAD clade</taxon>
        <taxon>Chloridoideae</taxon>
        <taxon>Eragrostideae</taxon>
        <taxon>Eragrostidinae</taxon>
        <taxon>Eragrostis</taxon>
    </lineage>
</organism>